<dbReference type="STRING" id="105231.A0A1Y1HL16"/>
<accession>A0A1Y1HL16</accession>
<reference evidence="3 4" key="1">
    <citation type="journal article" date="2014" name="Nat. Commun.">
        <title>Klebsormidium flaccidum genome reveals primary factors for plant terrestrial adaptation.</title>
        <authorList>
            <person name="Hori K."/>
            <person name="Maruyama F."/>
            <person name="Fujisawa T."/>
            <person name="Togashi T."/>
            <person name="Yamamoto N."/>
            <person name="Seo M."/>
            <person name="Sato S."/>
            <person name="Yamada T."/>
            <person name="Mori H."/>
            <person name="Tajima N."/>
            <person name="Moriyama T."/>
            <person name="Ikeuchi M."/>
            <person name="Watanabe M."/>
            <person name="Wada H."/>
            <person name="Kobayashi K."/>
            <person name="Saito M."/>
            <person name="Masuda T."/>
            <person name="Sasaki-Sekimoto Y."/>
            <person name="Mashiguchi K."/>
            <person name="Awai K."/>
            <person name="Shimojima M."/>
            <person name="Masuda S."/>
            <person name="Iwai M."/>
            <person name="Nobusawa T."/>
            <person name="Narise T."/>
            <person name="Kondo S."/>
            <person name="Saito H."/>
            <person name="Sato R."/>
            <person name="Murakawa M."/>
            <person name="Ihara Y."/>
            <person name="Oshima-Yamada Y."/>
            <person name="Ohtaka K."/>
            <person name="Satoh M."/>
            <person name="Sonobe K."/>
            <person name="Ishii M."/>
            <person name="Ohtani R."/>
            <person name="Kanamori-Sato M."/>
            <person name="Honoki R."/>
            <person name="Miyazaki D."/>
            <person name="Mochizuki H."/>
            <person name="Umetsu J."/>
            <person name="Higashi K."/>
            <person name="Shibata D."/>
            <person name="Kamiya Y."/>
            <person name="Sato N."/>
            <person name="Nakamura Y."/>
            <person name="Tabata S."/>
            <person name="Ida S."/>
            <person name="Kurokawa K."/>
            <person name="Ohta H."/>
        </authorList>
    </citation>
    <scope>NUCLEOTIDE SEQUENCE [LARGE SCALE GENOMIC DNA]</scope>
    <source>
        <strain evidence="3 4">NIES-2285</strain>
    </source>
</reference>
<sequence length="120" mass="12410">MLLGNPSEGLAASSAGRVGGSKFKSSAPSRSYSPPRNSGGGGSRSYNNYNLNINPPTYAPPIYGGGYGGYSYGVPFFGGGVPFFGPSVYVGGGGLLQFLLVPVILYVVLNVVGSFFRNRD</sequence>
<dbReference type="EMBL" id="DF236977">
    <property type="protein sequence ID" value="GAQ79304.1"/>
    <property type="molecule type" value="Genomic_DNA"/>
</dbReference>
<feature type="transmembrane region" description="Helical" evidence="2">
    <location>
        <begin position="95"/>
        <end position="116"/>
    </location>
</feature>
<evidence type="ECO:0000313" key="4">
    <source>
        <dbReference type="Proteomes" id="UP000054558"/>
    </source>
</evidence>
<evidence type="ECO:0000313" key="3">
    <source>
        <dbReference type="EMBL" id="GAQ79304.1"/>
    </source>
</evidence>
<feature type="compositionally biased region" description="Low complexity" evidence="1">
    <location>
        <begin position="25"/>
        <end position="37"/>
    </location>
</feature>
<organism evidence="3 4">
    <name type="scientific">Klebsormidium nitens</name>
    <name type="common">Green alga</name>
    <name type="synonym">Ulothrix nitens</name>
    <dbReference type="NCBI Taxonomy" id="105231"/>
    <lineage>
        <taxon>Eukaryota</taxon>
        <taxon>Viridiplantae</taxon>
        <taxon>Streptophyta</taxon>
        <taxon>Klebsormidiophyceae</taxon>
        <taxon>Klebsormidiales</taxon>
        <taxon>Klebsormidiaceae</taxon>
        <taxon>Klebsormidium</taxon>
    </lineage>
</organism>
<dbReference type="Proteomes" id="UP000054558">
    <property type="component" value="Unassembled WGS sequence"/>
</dbReference>
<protein>
    <submittedName>
        <fullName evidence="3">Uncharacterized protein</fullName>
    </submittedName>
</protein>
<keyword evidence="2" id="KW-0472">Membrane</keyword>
<proteinExistence type="predicted"/>
<dbReference type="OMA" id="YGWSPFT"/>
<feature type="region of interest" description="Disordered" evidence="1">
    <location>
        <begin position="1"/>
        <end position="46"/>
    </location>
</feature>
<name>A0A1Y1HL16_KLENI</name>
<evidence type="ECO:0000256" key="1">
    <source>
        <dbReference type="SAM" id="MobiDB-lite"/>
    </source>
</evidence>
<keyword evidence="2" id="KW-0812">Transmembrane</keyword>
<evidence type="ECO:0000256" key="2">
    <source>
        <dbReference type="SAM" id="Phobius"/>
    </source>
</evidence>
<dbReference type="AlphaFoldDB" id="A0A1Y1HL16"/>
<dbReference type="PANTHER" id="PTHR37768:SF2">
    <property type="entry name" value="OS06G0694800 PROTEIN"/>
    <property type="match status" value="1"/>
</dbReference>
<keyword evidence="4" id="KW-1185">Reference proteome</keyword>
<dbReference type="PANTHER" id="PTHR37768">
    <property type="entry name" value="OS06G0694800 PROTEIN"/>
    <property type="match status" value="1"/>
</dbReference>
<keyword evidence="2" id="KW-1133">Transmembrane helix</keyword>
<gene>
    <name evidence="3" type="ORF">KFL_000280090</name>
</gene>